<feature type="region of interest" description="Disordered" evidence="1">
    <location>
        <begin position="82"/>
        <end position="174"/>
    </location>
</feature>
<dbReference type="AlphaFoldDB" id="A0A250X334"/>
<protein>
    <submittedName>
        <fullName evidence="2">Uncharacterized protein</fullName>
    </submittedName>
</protein>
<sequence length="174" mass="18390">MTWSDEVHTFRLIQALAQARADRALRRKGLAVPVPENANLLTAAFLLTASSCAVLAKRYADRLKGVQWAQLPILKQFHDLIRGDSGTKLNSKPKSKSSTKSKGRSKAASSASIAPPPSAQNVLESPTVSAAGQASPAAPKANLVQRKVVDATGPTAPQTTRKPSGKGSKKSKKK</sequence>
<dbReference type="Proteomes" id="UP000232323">
    <property type="component" value="Unassembled WGS sequence"/>
</dbReference>
<name>A0A250X334_9CHLO</name>
<feature type="compositionally biased region" description="Low complexity" evidence="1">
    <location>
        <begin position="129"/>
        <end position="141"/>
    </location>
</feature>
<accession>A0A250X334</accession>
<comment type="caution">
    <text evidence="2">The sequence shown here is derived from an EMBL/GenBank/DDBJ whole genome shotgun (WGS) entry which is preliminary data.</text>
</comment>
<proteinExistence type="predicted"/>
<evidence type="ECO:0000313" key="2">
    <source>
        <dbReference type="EMBL" id="GAX77494.1"/>
    </source>
</evidence>
<evidence type="ECO:0000313" key="3">
    <source>
        <dbReference type="Proteomes" id="UP000232323"/>
    </source>
</evidence>
<reference evidence="2 3" key="1">
    <citation type="submission" date="2017-08" db="EMBL/GenBank/DDBJ databases">
        <title>Acidophilic green algal genome provides insights into adaptation to an acidic environment.</title>
        <authorList>
            <person name="Hirooka S."/>
            <person name="Hirose Y."/>
            <person name="Kanesaki Y."/>
            <person name="Higuchi S."/>
            <person name="Fujiwara T."/>
            <person name="Onuma R."/>
            <person name="Era A."/>
            <person name="Ohbayashi R."/>
            <person name="Uzuka A."/>
            <person name="Nozaki H."/>
            <person name="Yoshikawa H."/>
            <person name="Miyagishima S.Y."/>
        </authorList>
    </citation>
    <scope>NUCLEOTIDE SEQUENCE [LARGE SCALE GENOMIC DNA]</scope>
    <source>
        <strain evidence="2 3">NIES-2499</strain>
    </source>
</reference>
<evidence type="ECO:0000256" key="1">
    <source>
        <dbReference type="SAM" id="MobiDB-lite"/>
    </source>
</evidence>
<feature type="compositionally biased region" description="Basic residues" evidence="1">
    <location>
        <begin position="91"/>
        <end position="105"/>
    </location>
</feature>
<gene>
    <name evidence="2" type="ORF">CEUSTIGMA_g4938.t1</name>
</gene>
<feature type="compositionally biased region" description="Basic residues" evidence="1">
    <location>
        <begin position="163"/>
        <end position="174"/>
    </location>
</feature>
<dbReference type="EMBL" id="BEGY01000025">
    <property type="protein sequence ID" value="GAX77494.1"/>
    <property type="molecule type" value="Genomic_DNA"/>
</dbReference>
<organism evidence="2 3">
    <name type="scientific">Chlamydomonas eustigma</name>
    <dbReference type="NCBI Taxonomy" id="1157962"/>
    <lineage>
        <taxon>Eukaryota</taxon>
        <taxon>Viridiplantae</taxon>
        <taxon>Chlorophyta</taxon>
        <taxon>core chlorophytes</taxon>
        <taxon>Chlorophyceae</taxon>
        <taxon>CS clade</taxon>
        <taxon>Chlamydomonadales</taxon>
        <taxon>Chlamydomonadaceae</taxon>
        <taxon>Chlamydomonas</taxon>
    </lineage>
</organism>
<keyword evidence="3" id="KW-1185">Reference proteome</keyword>